<keyword evidence="3" id="KW-1185">Reference proteome</keyword>
<comment type="caution">
    <text evidence="2">The sequence shown here is derived from an EMBL/GenBank/DDBJ whole genome shotgun (WGS) entry which is preliminary data.</text>
</comment>
<proteinExistence type="predicted"/>
<dbReference type="EMBL" id="JBHSOF010000052">
    <property type="protein sequence ID" value="MFC5667161.1"/>
    <property type="molecule type" value="Genomic_DNA"/>
</dbReference>
<dbReference type="Gene3D" id="3.10.129.10">
    <property type="entry name" value="Hotdog Thioesterase"/>
    <property type="match status" value="1"/>
</dbReference>
<dbReference type="GO" id="GO:0016746">
    <property type="term" value="F:acyltransferase activity"/>
    <property type="evidence" value="ECO:0007669"/>
    <property type="project" value="UniProtKB-KW"/>
</dbReference>
<feature type="domain" description="LnmK N-terminal" evidence="1">
    <location>
        <begin position="12"/>
        <end position="169"/>
    </location>
</feature>
<protein>
    <submittedName>
        <fullName evidence="2">LnmK family bifunctional acyltransferase/decarboxylase</fullName>
    </submittedName>
</protein>
<dbReference type="InterPro" id="IPR029069">
    <property type="entry name" value="HotDog_dom_sf"/>
</dbReference>
<evidence type="ECO:0000259" key="1">
    <source>
        <dbReference type="Pfam" id="PF18238"/>
    </source>
</evidence>
<gene>
    <name evidence="2" type="ORF">ACFP3U_29870</name>
</gene>
<name>A0ABW0X9Q0_9ACTN</name>
<dbReference type="InterPro" id="IPR040718">
    <property type="entry name" value="LnmK_N_HDF"/>
</dbReference>
<dbReference type="SUPFAM" id="SSF54637">
    <property type="entry name" value="Thioesterase/thiol ester dehydrase-isomerase"/>
    <property type="match status" value="1"/>
</dbReference>
<dbReference type="NCBIfam" id="TIGR04098">
    <property type="entry name" value="LnmK_bifunc"/>
    <property type="match status" value="1"/>
</dbReference>
<dbReference type="InterPro" id="IPR024091">
    <property type="entry name" value="LnmK-like_bifun_acyl/decarbox"/>
</dbReference>
<dbReference type="Pfam" id="PF18238">
    <property type="entry name" value="LnmK_N_HDF"/>
    <property type="match status" value="1"/>
</dbReference>
<keyword evidence="2" id="KW-0808">Transferase</keyword>
<keyword evidence="2" id="KW-0012">Acyltransferase</keyword>
<dbReference type="RefSeq" id="WP_380228840.1">
    <property type="nucleotide sequence ID" value="NZ_JBHSOF010000052.1"/>
</dbReference>
<dbReference type="Proteomes" id="UP001595975">
    <property type="component" value="Unassembled WGS sequence"/>
</dbReference>
<evidence type="ECO:0000313" key="2">
    <source>
        <dbReference type="EMBL" id="MFC5667161.1"/>
    </source>
</evidence>
<reference evidence="3" key="1">
    <citation type="journal article" date="2019" name="Int. J. Syst. Evol. Microbiol.">
        <title>The Global Catalogue of Microorganisms (GCM) 10K type strain sequencing project: providing services to taxonomists for standard genome sequencing and annotation.</title>
        <authorList>
            <consortium name="The Broad Institute Genomics Platform"/>
            <consortium name="The Broad Institute Genome Sequencing Center for Infectious Disease"/>
            <person name="Wu L."/>
            <person name="Ma J."/>
        </authorList>
    </citation>
    <scope>NUCLEOTIDE SEQUENCE [LARGE SCALE GENOMIC DNA]</scope>
    <source>
        <strain evidence="3">CGMCC 4.1437</strain>
    </source>
</reference>
<accession>A0ABW0X9Q0</accession>
<sequence>MPDHPTTAPHTTRTLTVELSMCGQSALFAARIGDWTWDVVSRQCGLDIHRARTPDGDPTYLAYTYFRIRGSRALPVLGLRLGDEVRVDSQAYSCGSQSVAVLHRVTPTAGSDCLYVENLNRWITRARSDGGSGLAGAAPLGFTHDHLPRLPADRSLRAVPSAARRAGTLLSPAPAASHLAAPPFTTTYRIDPARDLNAVGIVYFASYFAIIDSAVLAFWRHLGRPDHAFLRRRVLDQKLCYLENAAPHAELDLTLRLYTLPDEDVLDITLRDRTSGRLLALSTLDIAHDDPDW</sequence>
<evidence type="ECO:0000313" key="3">
    <source>
        <dbReference type="Proteomes" id="UP001595975"/>
    </source>
</evidence>
<organism evidence="2 3">
    <name type="scientific">Kitasatospora misakiensis</name>
    <dbReference type="NCBI Taxonomy" id="67330"/>
    <lineage>
        <taxon>Bacteria</taxon>
        <taxon>Bacillati</taxon>
        <taxon>Actinomycetota</taxon>
        <taxon>Actinomycetes</taxon>
        <taxon>Kitasatosporales</taxon>
        <taxon>Streptomycetaceae</taxon>
        <taxon>Kitasatospora</taxon>
    </lineage>
</organism>